<dbReference type="InterPro" id="IPR001304">
    <property type="entry name" value="C-type_lectin-like"/>
</dbReference>
<dbReference type="InterPro" id="IPR016186">
    <property type="entry name" value="C-type_lectin-like/link_sf"/>
</dbReference>
<feature type="domain" description="C-type lectin" evidence="1">
    <location>
        <begin position="14"/>
        <end position="122"/>
    </location>
</feature>
<dbReference type="STRING" id="318479.A0A0N4UJJ1"/>
<reference evidence="2 4" key="2">
    <citation type="submission" date="2018-11" db="EMBL/GenBank/DDBJ databases">
        <authorList>
            <consortium name="Pathogen Informatics"/>
        </authorList>
    </citation>
    <scope>NUCLEOTIDE SEQUENCE [LARGE SCALE GENOMIC DNA]</scope>
</reference>
<keyword evidence="4" id="KW-1185">Reference proteome</keyword>
<dbReference type="OrthoDB" id="5877732at2759"/>
<dbReference type="PROSITE" id="PS50041">
    <property type="entry name" value="C_TYPE_LECTIN_2"/>
    <property type="match status" value="1"/>
</dbReference>
<dbReference type="SUPFAM" id="SSF56436">
    <property type="entry name" value="C-type lectin-like"/>
    <property type="match status" value="1"/>
</dbReference>
<dbReference type="Proteomes" id="UP000274756">
    <property type="component" value="Unassembled WGS sequence"/>
</dbReference>
<reference evidence="5" key="1">
    <citation type="submission" date="2017-02" db="UniProtKB">
        <authorList>
            <consortium name="WormBaseParasite"/>
        </authorList>
    </citation>
    <scope>IDENTIFICATION</scope>
</reference>
<accession>A0A0N4UJJ1</accession>
<dbReference type="Proteomes" id="UP000038040">
    <property type="component" value="Unplaced"/>
</dbReference>
<evidence type="ECO:0000259" key="1">
    <source>
        <dbReference type="PROSITE" id="PS50041"/>
    </source>
</evidence>
<dbReference type="Pfam" id="PF00059">
    <property type="entry name" value="Lectin_C"/>
    <property type="match status" value="1"/>
</dbReference>
<evidence type="ECO:0000313" key="5">
    <source>
        <dbReference type="WBParaSite" id="DME_0000783001-mRNA-1"/>
    </source>
</evidence>
<dbReference type="InterPro" id="IPR050111">
    <property type="entry name" value="C-type_lectin/snaclec_domain"/>
</dbReference>
<evidence type="ECO:0000313" key="4">
    <source>
        <dbReference type="Proteomes" id="UP000274756"/>
    </source>
</evidence>
<dbReference type="WBParaSite" id="DME_0000783001-mRNA-1">
    <property type="protein sequence ID" value="DME_0000783001-mRNA-1"/>
    <property type="gene ID" value="DME_0000783001"/>
</dbReference>
<dbReference type="SMART" id="SM00034">
    <property type="entry name" value="CLECT"/>
    <property type="match status" value="1"/>
</dbReference>
<sequence>MTMLMLNQQGWYLYELHWYRQFKIELYWISAENYCRTFGGNLVSIMNKRENDFVDKIREKNNIWIGLNKFNDTFGVYKWSDGSQATYLNWDSTQPNEPNVHCVYMKFNEHQATWFDYSCHTRSPMSFVCKLKAF</sequence>
<evidence type="ECO:0000313" key="2">
    <source>
        <dbReference type="EMBL" id="VDN60227.1"/>
    </source>
</evidence>
<dbReference type="EMBL" id="UYYG01001206">
    <property type="protein sequence ID" value="VDN60227.1"/>
    <property type="molecule type" value="Genomic_DNA"/>
</dbReference>
<dbReference type="CDD" id="cd00037">
    <property type="entry name" value="CLECT"/>
    <property type="match status" value="1"/>
</dbReference>
<gene>
    <name evidence="2" type="ORF">DME_LOCUS10200</name>
</gene>
<dbReference type="PANTHER" id="PTHR22803">
    <property type="entry name" value="MANNOSE, PHOSPHOLIPASE, LECTIN RECEPTOR RELATED"/>
    <property type="match status" value="1"/>
</dbReference>
<name>A0A0N4UJJ1_DRAME</name>
<proteinExistence type="predicted"/>
<organism evidence="3 5">
    <name type="scientific">Dracunculus medinensis</name>
    <name type="common">Guinea worm</name>
    <dbReference type="NCBI Taxonomy" id="318479"/>
    <lineage>
        <taxon>Eukaryota</taxon>
        <taxon>Metazoa</taxon>
        <taxon>Ecdysozoa</taxon>
        <taxon>Nematoda</taxon>
        <taxon>Chromadorea</taxon>
        <taxon>Rhabditida</taxon>
        <taxon>Spirurina</taxon>
        <taxon>Dracunculoidea</taxon>
        <taxon>Dracunculidae</taxon>
        <taxon>Dracunculus</taxon>
    </lineage>
</organism>
<evidence type="ECO:0000313" key="3">
    <source>
        <dbReference type="Proteomes" id="UP000038040"/>
    </source>
</evidence>
<dbReference type="Gene3D" id="3.10.100.10">
    <property type="entry name" value="Mannose-Binding Protein A, subunit A"/>
    <property type="match status" value="1"/>
</dbReference>
<dbReference type="InterPro" id="IPR016187">
    <property type="entry name" value="CTDL_fold"/>
</dbReference>
<dbReference type="AlphaFoldDB" id="A0A0N4UJJ1"/>
<protein>
    <submittedName>
        <fullName evidence="5">C-type lectin domain-containing protein</fullName>
    </submittedName>
</protein>